<dbReference type="InterPro" id="IPR022742">
    <property type="entry name" value="Hydrolase_4"/>
</dbReference>
<organism evidence="2 3">
    <name type="scientific">Paenibacillus amylolyticus</name>
    <dbReference type="NCBI Taxonomy" id="1451"/>
    <lineage>
        <taxon>Bacteria</taxon>
        <taxon>Bacillati</taxon>
        <taxon>Bacillota</taxon>
        <taxon>Bacilli</taxon>
        <taxon>Bacillales</taxon>
        <taxon>Paenibacillaceae</taxon>
        <taxon>Paenibacillus</taxon>
    </lineage>
</organism>
<protein>
    <submittedName>
        <fullName evidence="2">Pimeloyl-ACP methyl ester carboxylesterase</fullName>
    </submittedName>
</protein>
<evidence type="ECO:0000259" key="1">
    <source>
        <dbReference type="Pfam" id="PF12146"/>
    </source>
</evidence>
<dbReference type="EMBL" id="JAVDTR010000001">
    <property type="protein sequence ID" value="MDR6721699.1"/>
    <property type="molecule type" value="Genomic_DNA"/>
</dbReference>
<name>A0AAP5LNN6_PAEAM</name>
<sequence length="395" mass="45267">MTIPDFTNRGNLPEGVHKCNGVEFIDKFCNSKERESYKKAITDLFDFAAQTNAVYVFVGGSFVASTDMPHDIDCLMVYEEDAYVPKNIEKIKLGNIRLDVMFASLDHMHIVHAFIHLLSRNKVGAKVGLIEVDLFDENEEWQIVQPGIEEYEIVKRAYINREVVDISPIKGIIVTIHGLYSHAVWNQQIAPIVSSRGWIFAPYLYDYQNFVLLFKQGKRKKIVEDFREWIYNLWSKYDNQQISVIAHSFGTYILAAYLDGFDRPPVGFNSIVLTGSIINTNFDWQKNIIKKGAVARIHNEIATNDEFVRYMPDKDFKKFFGIDPLMGDSGVKGFSTKLDGLLTQSNSSIFDHNNVIKTDVIEQKWMPFFEANKNAANELLAELINYSLKARKNDS</sequence>
<dbReference type="Proteomes" id="UP001254832">
    <property type="component" value="Unassembled WGS sequence"/>
</dbReference>
<dbReference type="Pfam" id="PF22014">
    <property type="entry name" value="DUF6932"/>
    <property type="match status" value="1"/>
</dbReference>
<dbReference type="InterPro" id="IPR053860">
    <property type="entry name" value="DUF6932"/>
</dbReference>
<accession>A0AAP5LNN6</accession>
<gene>
    <name evidence="2" type="ORF">J2W91_000147</name>
</gene>
<dbReference type="AlphaFoldDB" id="A0AAP5LNN6"/>
<dbReference type="Pfam" id="PF12146">
    <property type="entry name" value="Hydrolase_4"/>
    <property type="match status" value="1"/>
</dbReference>
<feature type="domain" description="Serine aminopeptidase S33" evidence="1">
    <location>
        <begin position="168"/>
        <end position="326"/>
    </location>
</feature>
<dbReference type="SUPFAM" id="SSF53474">
    <property type="entry name" value="alpha/beta-Hydrolases"/>
    <property type="match status" value="1"/>
</dbReference>
<evidence type="ECO:0000313" key="3">
    <source>
        <dbReference type="Proteomes" id="UP001254832"/>
    </source>
</evidence>
<comment type="caution">
    <text evidence="2">The sequence shown here is derived from an EMBL/GenBank/DDBJ whole genome shotgun (WGS) entry which is preliminary data.</text>
</comment>
<dbReference type="Gene3D" id="3.40.50.1820">
    <property type="entry name" value="alpha/beta hydrolase"/>
    <property type="match status" value="1"/>
</dbReference>
<evidence type="ECO:0000313" key="2">
    <source>
        <dbReference type="EMBL" id="MDR6721699.1"/>
    </source>
</evidence>
<dbReference type="RefSeq" id="WP_056690616.1">
    <property type="nucleotide sequence ID" value="NZ_JAVDTR010000001.1"/>
</dbReference>
<proteinExistence type="predicted"/>
<dbReference type="InterPro" id="IPR029058">
    <property type="entry name" value="AB_hydrolase_fold"/>
</dbReference>
<reference evidence="2" key="1">
    <citation type="submission" date="2023-07" db="EMBL/GenBank/DDBJ databases">
        <title>Sorghum-associated microbial communities from plants grown in Nebraska, USA.</title>
        <authorList>
            <person name="Schachtman D."/>
        </authorList>
    </citation>
    <scope>NUCLEOTIDE SEQUENCE</scope>
    <source>
        <strain evidence="2">BE80</strain>
    </source>
</reference>